<reference evidence="1 2" key="1">
    <citation type="journal article" date="2018" name="Sci. Rep.">
        <title>Genomic signatures of local adaptation to the degree of environmental predictability in rotifers.</title>
        <authorList>
            <person name="Franch-Gras L."/>
            <person name="Hahn C."/>
            <person name="Garcia-Roger E.M."/>
            <person name="Carmona M.J."/>
            <person name="Serra M."/>
            <person name="Gomez A."/>
        </authorList>
    </citation>
    <scope>NUCLEOTIDE SEQUENCE [LARGE SCALE GENOMIC DNA]</scope>
    <source>
        <strain evidence="1">HYR1</strain>
    </source>
</reference>
<keyword evidence="2" id="KW-1185">Reference proteome</keyword>
<gene>
    <name evidence="1" type="ORF">BpHYR1_027567</name>
</gene>
<sequence length="61" mass="7234">MTSRVVPLKVAIFQTKHQLKLLFNFFLFKIFKGFKETVIKLSLTERNVLASNEDEYKKKNI</sequence>
<dbReference type="AlphaFoldDB" id="A0A3M7RQA4"/>
<proteinExistence type="predicted"/>
<evidence type="ECO:0000313" key="1">
    <source>
        <dbReference type="EMBL" id="RNA25753.1"/>
    </source>
</evidence>
<organism evidence="1 2">
    <name type="scientific">Brachionus plicatilis</name>
    <name type="common">Marine rotifer</name>
    <name type="synonym">Brachionus muelleri</name>
    <dbReference type="NCBI Taxonomy" id="10195"/>
    <lineage>
        <taxon>Eukaryota</taxon>
        <taxon>Metazoa</taxon>
        <taxon>Spiralia</taxon>
        <taxon>Gnathifera</taxon>
        <taxon>Rotifera</taxon>
        <taxon>Eurotatoria</taxon>
        <taxon>Monogononta</taxon>
        <taxon>Pseudotrocha</taxon>
        <taxon>Ploima</taxon>
        <taxon>Brachionidae</taxon>
        <taxon>Brachionus</taxon>
    </lineage>
</organism>
<dbReference type="Proteomes" id="UP000276133">
    <property type="component" value="Unassembled WGS sequence"/>
</dbReference>
<protein>
    <submittedName>
        <fullName evidence="1">Uncharacterized protein</fullName>
    </submittedName>
</protein>
<name>A0A3M7RQA4_BRAPC</name>
<dbReference type="EMBL" id="REGN01002863">
    <property type="protein sequence ID" value="RNA25753.1"/>
    <property type="molecule type" value="Genomic_DNA"/>
</dbReference>
<evidence type="ECO:0000313" key="2">
    <source>
        <dbReference type="Proteomes" id="UP000276133"/>
    </source>
</evidence>
<comment type="caution">
    <text evidence="1">The sequence shown here is derived from an EMBL/GenBank/DDBJ whole genome shotgun (WGS) entry which is preliminary data.</text>
</comment>
<accession>A0A3M7RQA4</accession>